<dbReference type="GO" id="GO:0016787">
    <property type="term" value="F:hydrolase activity"/>
    <property type="evidence" value="ECO:0007669"/>
    <property type="project" value="UniProtKB-KW"/>
</dbReference>
<evidence type="ECO:0000313" key="4">
    <source>
        <dbReference type="EMBL" id="MCB7480256.1"/>
    </source>
</evidence>
<feature type="domain" description="Metallo-beta-lactamase" evidence="2">
    <location>
        <begin position="27"/>
        <end position="240"/>
    </location>
</feature>
<evidence type="ECO:0000256" key="1">
    <source>
        <dbReference type="ARBA" id="ARBA00022801"/>
    </source>
</evidence>
<dbReference type="Gene3D" id="3.60.15.10">
    <property type="entry name" value="Ribonuclease Z/Hydroxyacylglutathione hydrolase-like"/>
    <property type="match status" value="1"/>
</dbReference>
<dbReference type="Gene3D" id="3.40.50.10890">
    <property type="match status" value="1"/>
</dbReference>
<sequence length="466" mass="53332">MSLKAYVIQKVMKKLNVQFLGAAETVTGSKFLIETDSLHILIDCGFFQGLKELRLKNWEKLPVDVSKIDYVILTHGHLDHTGYLPKLKAQGFNGVILGNAPTLEIAEIILKDTAKIQEEEAEKANKENYSKHHPALPLYTLDDVEETLRFFQIFESGSWNELNESIRFRHRLSGHILGAGFIELDIEGKILVFSGDLGRKDDLLLDPPEKPEWANFLFMESTYGDRLHPQEDVEEILAKSIKEIIHENGVMLIPCFAVERLQLLSVLLWEMFQKNKIPRLPIYIDSPMGIDATALFGKFDQFHKKISEITAIHEHFELVSSYKRTWEIIDKSRPRIILAGSGMLTGGRILTYLTKFIENPTTRIVLTGFQAEGTRGRKIEDGAKEIKIRGKYYEVNAKILKIESLSAHADQAELLDWVKSIKNIPEKVFLIHGEKQVMSTLKLKLQETYNWEVNIPELYSKISLYP</sequence>
<dbReference type="PANTHER" id="PTHR11203">
    <property type="entry name" value="CLEAVAGE AND POLYADENYLATION SPECIFICITY FACTOR FAMILY MEMBER"/>
    <property type="match status" value="1"/>
</dbReference>
<evidence type="ECO:0000259" key="3">
    <source>
        <dbReference type="SMART" id="SM01027"/>
    </source>
</evidence>
<feature type="domain" description="Beta-Casp" evidence="3">
    <location>
        <begin position="261"/>
        <end position="379"/>
    </location>
</feature>
<dbReference type="InterPro" id="IPR011108">
    <property type="entry name" value="RMMBL"/>
</dbReference>
<dbReference type="AlphaFoldDB" id="A0A9X1LH44"/>
<keyword evidence="1" id="KW-0378">Hydrolase</keyword>
<organism evidence="4 5">
    <name type="scientific">Christiangramia sediminis</name>
    <dbReference type="NCBI Taxonomy" id="2881336"/>
    <lineage>
        <taxon>Bacteria</taxon>
        <taxon>Pseudomonadati</taxon>
        <taxon>Bacteroidota</taxon>
        <taxon>Flavobacteriia</taxon>
        <taxon>Flavobacteriales</taxon>
        <taxon>Flavobacteriaceae</taxon>
        <taxon>Christiangramia</taxon>
    </lineage>
</organism>
<name>A0A9X1LH44_9FLAO</name>
<dbReference type="InterPro" id="IPR050698">
    <property type="entry name" value="MBL"/>
</dbReference>
<dbReference type="CDD" id="cd16295">
    <property type="entry name" value="TTHA0252-CPSF-like_MBL-fold"/>
    <property type="match status" value="1"/>
</dbReference>
<protein>
    <submittedName>
        <fullName evidence="4">MBL fold metallo-hydrolase</fullName>
    </submittedName>
</protein>
<comment type="caution">
    <text evidence="4">The sequence shown here is derived from an EMBL/GenBank/DDBJ whole genome shotgun (WGS) entry which is preliminary data.</text>
</comment>
<evidence type="ECO:0000259" key="2">
    <source>
        <dbReference type="SMART" id="SM00849"/>
    </source>
</evidence>
<dbReference type="Pfam" id="PF00753">
    <property type="entry name" value="Lactamase_B"/>
    <property type="match status" value="1"/>
</dbReference>
<reference evidence="4" key="1">
    <citation type="submission" date="2021-10" db="EMBL/GenBank/DDBJ databases">
        <title>Gramella sp. ASW11-100T, isolated from marine sediment.</title>
        <authorList>
            <person name="Xia C."/>
        </authorList>
    </citation>
    <scope>NUCLEOTIDE SEQUENCE</scope>
    <source>
        <strain evidence="4">ASW11-100</strain>
    </source>
</reference>
<dbReference type="SUPFAM" id="SSF56281">
    <property type="entry name" value="Metallo-hydrolase/oxidoreductase"/>
    <property type="match status" value="1"/>
</dbReference>
<evidence type="ECO:0000313" key="5">
    <source>
        <dbReference type="Proteomes" id="UP001139414"/>
    </source>
</evidence>
<accession>A0A9X1LH44</accession>
<dbReference type="InterPro" id="IPR036866">
    <property type="entry name" value="RibonucZ/Hydroxyglut_hydro"/>
</dbReference>
<dbReference type="Proteomes" id="UP001139414">
    <property type="component" value="Unassembled WGS sequence"/>
</dbReference>
<dbReference type="Pfam" id="PF10996">
    <property type="entry name" value="Beta-Casp"/>
    <property type="match status" value="1"/>
</dbReference>
<keyword evidence="5" id="KW-1185">Reference proteome</keyword>
<dbReference type="InterPro" id="IPR022712">
    <property type="entry name" value="Beta_Casp"/>
</dbReference>
<dbReference type="GO" id="GO:0004521">
    <property type="term" value="F:RNA endonuclease activity"/>
    <property type="evidence" value="ECO:0007669"/>
    <property type="project" value="TreeGrafter"/>
</dbReference>
<gene>
    <name evidence="4" type="ORF">LGQ90_03170</name>
</gene>
<dbReference type="PANTHER" id="PTHR11203:SF37">
    <property type="entry name" value="INTEGRATOR COMPLEX SUBUNIT 11"/>
    <property type="match status" value="1"/>
</dbReference>
<dbReference type="RefSeq" id="WP_229338033.1">
    <property type="nucleotide sequence ID" value="NZ_JAJBZG010000001.1"/>
</dbReference>
<dbReference type="Pfam" id="PF07521">
    <property type="entry name" value="RMMBL"/>
    <property type="match status" value="1"/>
</dbReference>
<proteinExistence type="predicted"/>
<dbReference type="SMART" id="SM01027">
    <property type="entry name" value="Beta-Casp"/>
    <property type="match status" value="1"/>
</dbReference>
<dbReference type="InterPro" id="IPR001279">
    <property type="entry name" value="Metallo-B-lactamas"/>
</dbReference>
<dbReference type="SMART" id="SM00849">
    <property type="entry name" value="Lactamase_B"/>
    <property type="match status" value="1"/>
</dbReference>
<dbReference type="EMBL" id="JAJBZG010000001">
    <property type="protein sequence ID" value="MCB7480256.1"/>
    <property type="molecule type" value="Genomic_DNA"/>
</dbReference>